<sequence length="360" mass="39709">MTCGRILLRHVAQINMWPNSIVTHITTIHSLLTVEPLPSSLISIFPKEMNFHTLSVSITPSSSSSSLVPCTPKTYLCSNINNESSRVNSPAPSQLTTKRRCLFCGRRHFVEAATLATTLFPIKPSRATNNSDSDYDYADVLNQFHPPKPDWYEEFYAWVMNSATKSYEAEVAKYKSQVLSNLKGKALKILEVGIGTGPNLSYYANDSDVHVVGIDPNPKMEKYARSSARLAGLLLSNFEFFQAVGEAIPLSDASVDAVVGTLVLCSVKDVDLALKEVKRVLRPGGKYVFVEHLAAKDGTTLKFFQRLIDPLQQILADGCHLSRDTGNSIYKAGFSSVEFKTAFVSNASFINPHIYGIAYK</sequence>
<feature type="domain" description="Methyltransferase type 11" evidence="1">
    <location>
        <begin position="190"/>
        <end position="289"/>
    </location>
</feature>
<evidence type="ECO:0000313" key="2">
    <source>
        <dbReference type="EMBL" id="RYR09137.1"/>
    </source>
</evidence>
<proteinExistence type="predicted"/>
<dbReference type="CDD" id="cd02440">
    <property type="entry name" value="AdoMet_MTases"/>
    <property type="match status" value="1"/>
</dbReference>
<dbReference type="EMBL" id="SDMP01000015">
    <property type="protein sequence ID" value="RYR09137.1"/>
    <property type="molecule type" value="Genomic_DNA"/>
</dbReference>
<accession>A0A444Z4J2</accession>
<dbReference type="Proteomes" id="UP000289738">
    <property type="component" value="Chromosome B05"/>
</dbReference>
<name>A0A444Z4J2_ARAHY</name>
<dbReference type="Gene3D" id="3.40.50.150">
    <property type="entry name" value="Vaccinia Virus protein VP39"/>
    <property type="match status" value="1"/>
</dbReference>
<dbReference type="GO" id="GO:0008757">
    <property type="term" value="F:S-adenosylmethionine-dependent methyltransferase activity"/>
    <property type="evidence" value="ECO:0007669"/>
    <property type="project" value="InterPro"/>
</dbReference>
<reference evidence="2 3" key="1">
    <citation type="submission" date="2019-01" db="EMBL/GenBank/DDBJ databases">
        <title>Sequencing of cultivated peanut Arachis hypogaea provides insights into genome evolution and oil improvement.</title>
        <authorList>
            <person name="Chen X."/>
        </authorList>
    </citation>
    <scope>NUCLEOTIDE SEQUENCE [LARGE SCALE GENOMIC DNA]</scope>
    <source>
        <strain evidence="3">cv. Fuhuasheng</strain>
        <tissue evidence="2">Leaves</tissue>
    </source>
</reference>
<dbReference type="InterPro" id="IPR052356">
    <property type="entry name" value="Thiol_S-MT"/>
</dbReference>
<protein>
    <recommendedName>
        <fullName evidence="1">Methyltransferase type 11 domain-containing protein</fullName>
    </recommendedName>
</protein>
<organism evidence="2 3">
    <name type="scientific">Arachis hypogaea</name>
    <name type="common">Peanut</name>
    <dbReference type="NCBI Taxonomy" id="3818"/>
    <lineage>
        <taxon>Eukaryota</taxon>
        <taxon>Viridiplantae</taxon>
        <taxon>Streptophyta</taxon>
        <taxon>Embryophyta</taxon>
        <taxon>Tracheophyta</taxon>
        <taxon>Spermatophyta</taxon>
        <taxon>Magnoliopsida</taxon>
        <taxon>eudicotyledons</taxon>
        <taxon>Gunneridae</taxon>
        <taxon>Pentapetalae</taxon>
        <taxon>rosids</taxon>
        <taxon>fabids</taxon>
        <taxon>Fabales</taxon>
        <taxon>Fabaceae</taxon>
        <taxon>Papilionoideae</taxon>
        <taxon>50 kb inversion clade</taxon>
        <taxon>dalbergioids sensu lato</taxon>
        <taxon>Dalbergieae</taxon>
        <taxon>Pterocarpus clade</taxon>
        <taxon>Arachis</taxon>
    </lineage>
</organism>
<dbReference type="Pfam" id="PF08241">
    <property type="entry name" value="Methyltransf_11"/>
    <property type="match status" value="1"/>
</dbReference>
<dbReference type="AlphaFoldDB" id="A0A444Z4J2"/>
<dbReference type="PANTHER" id="PTHR45036:SF1">
    <property type="entry name" value="METHYLTRANSFERASE LIKE 7A"/>
    <property type="match status" value="1"/>
</dbReference>
<comment type="caution">
    <text evidence="2">The sequence shown here is derived from an EMBL/GenBank/DDBJ whole genome shotgun (WGS) entry which is preliminary data.</text>
</comment>
<dbReference type="SUPFAM" id="SSF53335">
    <property type="entry name" value="S-adenosyl-L-methionine-dependent methyltransferases"/>
    <property type="match status" value="1"/>
</dbReference>
<evidence type="ECO:0000313" key="3">
    <source>
        <dbReference type="Proteomes" id="UP000289738"/>
    </source>
</evidence>
<keyword evidence="3" id="KW-1185">Reference proteome</keyword>
<dbReference type="InterPro" id="IPR029063">
    <property type="entry name" value="SAM-dependent_MTases_sf"/>
</dbReference>
<gene>
    <name evidence="2" type="ORF">Ahy_B05g077237</name>
</gene>
<evidence type="ECO:0000259" key="1">
    <source>
        <dbReference type="Pfam" id="PF08241"/>
    </source>
</evidence>
<dbReference type="InterPro" id="IPR013216">
    <property type="entry name" value="Methyltransf_11"/>
</dbReference>
<dbReference type="PANTHER" id="PTHR45036">
    <property type="entry name" value="METHYLTRANSFERASE LIKE 7B"/>
    <property type="match status" value="1"/>
</dbReference>